<dbReference type="PANTHER" id="PTHR34273:SF2">
    <property type="entry name" value="METHYLTHIORIBOSE KINASE"/>
    <property type="match status" value="1"/>
</dbReference>
<gene>
    <name evidence="7" type="ORF">N7458_002688</name>
</gene>
<evidence type="ECO:0000256" key="2">
    <source>
        <dbReference type="ARBA" id="ARBA00022679"/>
    </source>
</evidence>
<dbReference type="GO" id="GO:0005524">
    <property type="term" value="F:ATP binding"/>
    <property type="evidence" value="ECO:0007669"/>
    <property type="project" value="UniProtKB-KW"/>
</dbReference>
<protein>
    <submittedName>
        <fullName evidence="7">Aminoglycoside phosphotransferase</fullName>
    </submittedName>
</protein>
<evidence type="ECO:0000256" key="5">
    <source>
        <dbReference type="ARBA" id="ARBA00022840"/>
    </source>
</evidence>
<dbReference type="Proteomes" id="UP001213681">
    <property type="component" value="Unassembled WGS sequence"/>
</dbReference>
<dbReference type="Gene3D" id="3.30.200.20">
    <property type="entry name" value="Phosphorylase Kinase, domain 1"/>
    <property type="match status" value="1"/>
</dbReference>
<evidence type="ECO:0000256" key="1">
    <source>
        <dbReference type="ARBA" id="ARBA00010165"/>
    </source>
</evidence>
<proteinExistence type="inferred from homology"/>
<dbReference type="GeneID" id="81596314"/>
<keyword evidence="3" id="KW-0547">Nucleotide-binding</keyword>
<evidence type="ECO:0000259" key="6">
    <source>
        <dbReference type="Pfam" id="PF01636"/>
    </source>
</evidence>
<name>A0AAD6G6G2_9EURO</name>
<keyword evidence="8" id="KW-1185">Reference proteome</keyword>
<organism evidence="7 8">
    <name type="scientific">Penicillium daleae</name>
    <dbReference type="NCBI Taxonomy" id="63821"/>
    <lineage>
        <taxon>Eukaryota</taxon>
        <taxon>Fungi</taxon>
        <taxon>Dikarya</taxon>
        <taxon>Ascomycota</taxon>
        <taxon>Pezizomycotina</taxon>
        <taxon>Eurotiomycetes</taxon>
        <taxon>Eurotiomycetidae</taxon>
        <taxon>Eurotiales</taxon>
        <taxon>Aspergillaceae</taxon>
        <taxon>Penicillium</taxon>
    </lineage>
</organism>
<dbReference type="EMBL" id="JAPVEA010000002">
    <property type="protein sequence ID" value="KAJ5461136.1"/>
    <property type="molecule type" value="Genomic_DNA"/>
</dbReference>
<reference evidence="7" key="1">
    <citation type="submission" date="2022-12" db="EMBL/GenBank/DDBJ databases">
        <authorList>
            <person name="Petersen C."/>
        </authorList>
    </citation>
    <scope>NUCLEOTIDE SEQUENCE</scope>
    <source>
        <strain evidence="7">IBT 16125</strain>
    </source>
</reference>
<evidence type="ECO:0000313" key="8">
    <source>
        <dbReference type="Proteomes" id="UP001213681"/>
    </source>
</evidence>
<dbReference type="PANTHER" id="PTHR34273">
    <property type="entry name" value="METHYLTHIORIBOSE KINASE"/>
    <property type="match status" value="1"/>
</dbReference>
<keyword evidence="2" id="KW-0808">Transferase</keyword>
<dbReference type="SUPFAM" id="SSF56112">
    <property type="entry name" value="Protein kinase-like (PK-like)"/>
    <property type="match status" value="1"/>
</dbReference>
<comment type="caution">
    <text evidence="7">The sequence shown here is derived from an EMBL/GenBank/DDBJ whole genome shotgun (WGS) entry which is preliminary data.</text>
</comment>
<dbReference type="InterPro" id="IPR011009">
    <property type="entry name" value="Kinase-like_dom_sf"/>
</dbReference>
<evidence type="ECO:0000256" key="4">
    <source>
        <dbReference type="ARBA" id="ARBA00022777"/>
    </source>
</evidence>
<dbReference type="GO" id="GO:0016301">
    <property type="term" value="F:kinase activity"/>
    <property type="evidence" value="ECO:0007669"/>
    <property type="project" value="UniProtKB-KW"/>
</dbReference>
<keyword evidence="4" id="KW-0418">Kinase</keyword>
<dbReference type="RefSeq" id="XP_056770178.1">
    <property type="nucleotide sequence ID" value="XM_056906071.1"/>
</dbReference>
<dbReference type="AlphaFoldDB" id="A0AAD6G6G2"/>
<keyword evidence="5" id="KW-0067">ATP-binding</keyword>
<feature type="domain" description="Aminoglycoside phosphotransferase" evidence="6">
    <location>
        <begin position="71"/>
        <end position="309"/>
    </location>
</feature>
<dbReference type="Gene3D" id="3.90.1200.10">
    <property type="match status" value="1"/>
</dbReference>
<evidence type="ECO:0000313" key="7">
    <source>
        <dbReference type="EMBL" id="KAJ5461136.1"/>
    </source>
</evidence>
<reference evidence="7" key="2">
    <citation type="journal article" date="2023" name="IMA Fungus">
        <title>Comparative genomic study of the Penicillium genus elucidates a diverse pangenome and 15 lateral gene transfer events.</title>
        <authorList>
            <person name="Petersen C."/>
            <person name="Sorensen T."/>
            <person name="Nielsen M.R."/>
            <person name="Sondergaard T.E."/>
            <person name="Sorensen J.L."/>
            <person name="Fitzpatrick D.A."/>
            <person name="Frisvad J.C."/>
            <person name="Nielsen K.L."/>
        </authorList>
    </citation>
    <scope>NUCLEOTIDE SEQUENCE</scope>
    <source>
        <strain evidence="7">IBT 16125</strain>
    </source>
</reference>
<sequence length="370" mass="41574">MVGDSLEEDEVRDEVEQQLAHTSFKCSSLSRLSGGTANFVYRGTPLSGDPESIIIKHTKNYLSSNANFKLDAERCHFEGAILKALDGFESHDSSERITVKTPRLFHFNKETNTQILEDLPDSIDLKHFLISDVSGDMSKASARALGHSLGSWLRAFHGWASKAERAGTKEILSKNQALKDLKFYINYTWLLDTIGNYPAILEDSREIFEKVRDFAAEELKKTEYDDEYNVIHGDFWTGNVLMPNMPLTSGSKTKLLVIDWEMAQIGSRALDLGQMIAETYETKLFKNAEHGVSVIEGFMDGYGPLSDKMAFRTTIQVGAHLVCFGSRVAGWGSPEQVEEVVKVGRDLIVQAWKENKSWFEGHALGCLFQW</sequence>
<comment type="similarity">
    <text evidence="1">Belongs to the methylthioribose kinase family.</text>
</comment>
<dbReference type="Pfam" id="PF01636">
    <property type="entry name" value="APH"/>
    <property type="match status" value="1"/>
</dbReference>
<accession>A0AAD6G6G2</accession>
<evidence type="ECO:0000256" key="3">
    <source>
        <dbReference type="ARBA" id="ARBA00022741"/>
    </source>
</evidence>
<dbReference type="InterPro" id="IPR002575">
    <property type="entry name" value="Aminoglycoside_PTrfase"/>
</dbReference>